<name>A0A1I3JHB8_9ACTN</name>
<evidence type="ECO:0000313" key="5">
    <source>
        <dbReference type="Proteomes" id="UP000199111"/>
    </source>
</evidence>
<evidence type="ECO:0000256" key="1">
    <source>
        <dbReference type="ARBA" id="ARBA00022598"/>
    </source>
</evidence>
<dbReference type="AlphaFoldDB" id="A0A1I3JHB8"/>
<dbReference type="EMBL" id="FOQY01000004">
    <property type="protein sequence ID" value="SFI59651.1"/>
    <property type="molecule type" value="Genomic_DNA"/>
</dbReference>
<dbReference type="Pfam" id="PF00501">
    <property type="entry name" value="AMP-binding"/>
    <property type="match status" value="1"/>
</dbReference>
<feature type="domain" description="AMP-dependent synthetase/ligase" evidence="2">
    <location>
        <begin position="49"/>
        <end position="383"/>
    </location>
</feature>
<dbReference type="GeneID" id="96297214"/>
<dbReference type="PANTHER" id="PTHR43352">
    <property type="entry name" value="ACETYL-COA SYNTHETASE"/>
    <property type="match status" value="1"/>
</dbReference>
<reference evidence="5" key="1">
    <citation type="submission" date="2016-10" db="EMBL/GenBank/DDBJ databases">
        <authorList>
            <person name="Varghese N."/>
            <person name="Submissions S."/>
        </authorList>
    </citation>
    <scope>NUCLEOTIDE SEQUENCE [LARGE SCALE GENOMIC DNA]</scope>
    <source>
        <strain evidence="5">CGMCC 4.2126</strain>
    </source>
</reference>
<organism evidence="4 5">
    <name type="scientific">Streptosporangium canum</name>
    <dbReference type="NCBI Taxonomy" id="324952"/>
    <lineage>
        <taxon>Bacteria</taxon>
        <taxon>Bacillati</taxon>
        <taxon>Actinomycetota</taxon>
        <taxon>Actinomycetes</taxon>
        <taxon>Streptosporangiales</taxon>
        <taxon>Streptosporangiaceae</taxon>
        <taxon>Streptosporangium</taxon>
    </lineage>
</organism>
<feature type="domain" description="AMP-binding enzyme C-terminal" evidence="3">
    <location>
        <begin position="433"/>
        <end position="511"/>
    </location>
</feature>
<dbReference type="GO" id="GO:0016878">
    <property type="term" value="F:acid-thiol ligase activity"/>
    <property type="evidence" value="ECO:0007669"/>
    <property type="project" value="TreeGrafter"/>
</dbReference>
<dbReference type="InterPro" id="IPR045851">
    <property type="entry name" value="AMP-bd_C_sf"/>
</dbReference>
<dbReference type="Pfam" id="PF13193">
    <property type="entry name" value="AMP-binding_C"/>
    <property type="match status" value="1"/>
</dbReference>
<dbReference type="SUPFAM" id="SSF56801">
    <property type="entry name" value="Acetyl-CoA synthetase-like"/>
    <property type="match status" value="1"/>
</dbReference>
<dbReference type="InterPro" id="IPR042099">
    <property type="entry name" value="ANL_N_sf"/>
</dbReference>
<dbReference type="Gene3D" id="3.30.300.30">
    <property type="match status" value="1"/>
</dbReference>
<gene>
    <name evidence="4" type="ORF">SAMN05216275_10425</name>
</gene>
<dbReference type="InterPro" id="IPR000873">
    <property type="entry name" value="AMP-dep_synth/lig_dom"/>
</dbReference>
<evidence type="ECO:0000259" key="3">
    <source>
        <dbReference type="Pfam" id="PF13193"/>
    </source>
</evidence>
<keyword evidence="1 4" id="KW-0436">Ligase</keyword>
<dbReference type="Proteomes" id="UP000199111">
    <property type="component" value="Unassembled WGS sequence"/>
</dbReference>
<accession>A0A1I3JHB8</accession>
<dbReference type="InterPro" id="IPR025110">
    <property type="entry name" value="AMP-bd_C"/>
</dbReference>
<protein>
    <submittedName>
        <fullName evidence="4">Fatty-acyl-CoA synthase/fatty acid CoA ligase FadD22</fullName>
    </submittedName>
</protein>
<proteinExistence type="predicted"/>
<evidence type="ECO:0000259" key="2">
    <source>
        <dbReference type="Pfam" id="PF00501"/>
    </source>
</evidence>
<dbReference type="PANTHER" id="PTHR43352:SF1">
    <property type="entry name" value="ANTHRANILATE--COA LIGASE"/>
    <property type="match status" value="1"/>
</dbReference>
<evidence type="ECO:0000313" key="4">
    <source>
        <dbReference type="EMBL" id="SFI59651.1"/>
    </source>
</evidence>
<keyword evidence="5" id="KW-1185">Reference proteome</keyword>
<dbReference type="GO" id="GO:0044550">
    <property type="term" value="P:secondary metabolite biosynthetic process"/>
    <property type="evidence" value="ECO:0007669"/>
    <property type="project" value="TreeGrafter"/>
</dbReference>
<dbReference type="Gene3D" id="3.40.50.12780">
    <property type="entry name" value="N-terminal domain of ligase-like"/>
    <property type="match status" value="1"/>
</dbReference>
<sequence>MTEIRTGRRAGLATGIRIGRSEAGPPAGTLIGQSNVAAELAELAQRNGWAASPAFHAGDRVWSHGEVHDLAARTTSALVDLGVRPGDRVMVAHGDGIAWVAAFLGAARLGATVVPVNPELTAADHAFMAEDCQASLVVAEDGTADRFDGVPCLTGDRLLGLAAGAAPGPVARVTGATALYAQYTSGTTGAPKAALHRHADLALYHRAAGQGVVGIRHDDVTLSVSKLFFAYGLGNALVFPLFSGSSAVLLGDRPGAARIEETVGRHGVTVLYAVPSAYANVAAECDGASFASVRLAVSAGEALNETLAARARDLLAAPVLDQLGSTEAGHAFCSNTFDSDEPGTIGRPLTGYELQIRDDDGGPVADGEGELWVRGGSVMAGYLNRPEQTARTLVDGWLRTGDRAERLPGGAYVHRGRRDDLEMVGGITMSPVEVERVLAEHPAVAEVVVAVVADERGASKLRAFVVPAVPDPDPARVEEELIALARRRLAPFKVPRSVELCRALPRTHTGKLRRFAVRNGDW</sequence>
<dbReference type="RefSeq" id="WP_218158638.1">
    <property type="nucleotide sequence ID" value="NZ_FOQY01000004.1"/>
</dbReference>